<reference evidence="1" key="2">
    <citation type="journal article" date="2023" name="Commun. Biol.">
        <title>Intrasexual cuticular hydrocarbon dimorphism in a wasp sheds light on hydrocarbon biosynthesis genes in Hymenoptera.</title>
        <authorList>
            <person name="Moris V.C."/>
            <person name="Podsiadlowski L."/>
            <person name="Martin S."/>
            <person name="Oeyen J.P."/>
            <person name="Donath A."/>
            <person name="Petersen M."/>
            <person name="Wilbrandt J."/>
            <person name="Misof B."/>
            <person name="Liedtke D."/>
            <person name="Thamm M."/>
            <person name="Scheiner R."/>
            <person name="Schmitt T."/>
            <person name="Niehuis O."/>
        </authorList>
    </citation>
    <scope>NUCLEOTIDE SEQUENCE</scope>
    <source>
        <strain evidence="1">GBR_01_08_01A</strain>
    </source>
</reference>
<dbReference type="AlphaFoldDB" id="A0AAD9RAW0"/>
<accession>A0AAD9RAW0</accession>
<gene>
    <name evidence="1" type="ORF">KPH14_005722</name>
</gene>
<dbReference type="Proteomes" id="UP001258017">
    <property type="component" value="Unassembled WGS sequence"/>
</dbReference>
<evidence type="ECO:0008006" key="3">
    <source>
        <dbReference type="Google" id="ProtNLM"/>
    </source>
</evidence>
<comment type="caution">
    <text evidence="1">The sequence shown here is derived from an EMBL/GenBank/DDBJ whole genome shotgun (WGS) entry which is preliminary data.</text>
</comment>
<sequence length="264" mass="31091">MQNSTTVDSNSTVQNVCEPFTFSKPDLWPEWVEQFDQFLLTANLNCKSDKEKIDLLCYTMGSTAKEILMEIKPDYATGASYEEIKTEFSKYFVVKKHVVIERDRFNNRTKQPNETIDAFISDLLRMVGKCAYGSIENRKLRERIFLGIKHSETMALMQAMPTFTLKEPTAKEKEEIEKKEEDVSMEIVKKRQWQPRLSNRHFYWQLPYHVQSKNCQGKNCDNCHRERRIDKWCNKQTVQNDVISDLNKQAEKLCIQYNDSKVDS</sequence>
<dbReference type="EMBL" id="JAIFRP010004406">
    <property type="protein sequence ID" value="KAK2576374.1"/>
    <property type="molecule type" value="Genomic_DNA"/>
</dbReference>
<reference evidence="1" key="1">
    <citation type="submission" date="2021-08" db="EMBL/GenBank/DDBJ databases">
        <authorList>
            <person name="Misof B."/>
            <person name="Oliver O."/>
            <person name="Podsiadlowski L."/>
            <person name="Donath A."/>
            <person name="Peters R."/>
            <person name="Mayer C."/>
            <person name="Rust J."/>
            <person name="Gunkel S."/>
            <person name="Lesny P."/>
            <person name="Martin S."/>
            <person name="Oeyen J.P."/>
            <person name="Petersen M."/>
            <person name="Panagiotis P."/>
            <person name="Wilbrandt J."/>
            <person name="Tanja T."/>
        </authorList>
    </citation>
    <scope>NUCLEOTIDE SEQUENCE</scope>
    <source>
        <strain evidence="1">GBR_01_08_01A</strain>
        <tissue evidence="1">Thorax + abdomen</tissue>
    </source>
</reference>
<name>A0AAD9RAW0_9HYME</name>
<evidence type="ECO:0000313" key="2">
    <source>
        <dbReference type="Proteomes" id="UP001258017"/>
    </source>
</evidence>
<organism evidence="1 2">
    <name type="scientific">Odynerus spinipes</name>
    <dbReference type="NCBI Taxonomy" id="1348599"/>
    <lineage>
        <taxon>Eukaryota</taxon>
        <taxon>Metazoa</taxon>
        <taxon>Ecdysozoa</taxon>
        <taxon>Arthropoda</taxon>
        <taxon>Hexapoda</taxon>
        <taxon>Insecta</taxon>
        <taxon>Pterygota</taxon>
        <taxon>Neoptera</taxon>
        <taxon>Endopterygota</taxon>
        <taxon>Hymenoptera</taxon>
        <taxon>Apocrita</taxon>
        <taxon>Aculeata</taxon>
        <taxon>Vespoidea</taxon>
        <taxon>Vespidae</taxon>
        <taxon>Eumeninae</taxon>
        <taxon>Odynerus</taxon>
    </lineage>
</organism>
<protein>
    <recommendedName>
        <fullName evidence="3">Gag protein</fullName>
    </recommendedName>
</protein>
<proteinExistence type="predicted"/>
<evidence type="ECO:0000313" key="1">
    <source>
        <dbReference type="EMBL" id="KAK2576374.1"/>
    </source>
</evidence>
<keyword evidence="2" id="KW-1185">Reference proteome</keyword>
<dbReference type="PANTHER" id="PTHR33198">
    <property type="entry name" value="ANK_REP_REGION DOMAIN-CONTAINING PROTEIN-RELATED"/>
    <property type="match status" value="1"/>
</dbReference>